<accession>A0A7J0FGX9</accession>
<feature type="compositionally biased region" description="Polar residues" evidence="1">
    <location>
        <begin position="1"/>
        <end position="26"/>
    </location>
</feature>
<keyword evidence="3" id="KW-1185">Reference proteome</keyword>
<feature type="region of interest" description="Disordered" evidence="1">
    <location>
        <begin position="54"/>
        <end position="82"/>
    </location>
</feature>
<dbReference type="EMBL" id="BJWL01000012">
    <property type="protein sequence ID" value="GFY97954.1"/>
    <property type="molecule type" value="Genomic_DNA"/>
</dbReference>
<evidence type="ECO:0000313" key="2">
    <source>
        <dbReference type="EMBL" id="GFY97954.1"/>
    </source>
</evidence>
<dbReference type="Proteomes" id="UP000585474">
    <property type="component" value="Unassembled WGS sequence"/>
</dbReference>
<feature type="region of interest" description="Disordered" evidence="1">
    <location>
        <begin position="1"/>
        <end position="29"/>
    </location>
</feature>
<dbReference type="AlphaFoldDB" id="A0A7J0FGX9"/>
<reference evidence="2 3" key="1">
    <citation type="submission" date="2019-07" db="EMBL/GenBank/DDBJ databases">
        <title>De Novo Assembly of kiwifruit Actinidia rufa.</title>
        <authorList>
            <person name="Sugita-Konishi S."/>
            <person name="Sato K."/>
            <person name="Mori E."/>
            <person name="Abe Y."/>
            <person name="Kisaki G."/>
            <person name="Hamano K."/>
            <person name="Suezawa K."/>
            <person name="Otani M."/>
            <person name="Fukuda T."/>
            <person name="Manabe T."/>
            <person name="Gomi K."/>
            <person name="Tabuchi M."/>
            <person name="Akimitsu K."/>
            <person name="Kataoka I."/>
        </authorList>
    </citation>
    <scope>NUCLEOTIDE SEQUENCE [LARGE SCALE GENOMIC DNA]</scope>
    <source>
        <strain evidence="3">cv. Fuchu</strain>
    </source>
</reference>
<comment type="caution">
    <text evidence="2">The sequence shown here is derived from an EMBL/GenBank/DDBJ whole genome shotgun (WGS) entry which is preliminary data.</text>
</comment>
<protein>
    <submittedName>
        <fullName evidence="2">Uncharacterized protein</fullName>
    </submittedName>
</protein>
<sequence>MPCTVRAQTSRNRENNSPLSGGNYNPSGMFGAVEGAKDIDVEDVFEISAVEVEDGKGKASGSASIAEHDVESAVLGHGNVDR</sequence>
<gene>
    <name evidence="2" type="ORF">Acr_12g0004950</name>
</gene>
<name>A0A7J0FGX9_9ERIC</name>
<evidence type="ECO:0000313" key="3">
    <source>
        <dbReference type="Proteomes" id="UP000585474"/>
    </source>
</evidence>
<proteinExistence type="predicted"/>
<evidence type="ECO:0000256" key="1">
    <source>
        <dbReference type="SAM" id="MobiDB-lite"/>
    </source>
</evidence>
<organism evidence="2 3">
    <name type="scientific">Actinidia rufa</name>
    <dbReference type="NCBI Taxonomy" id="165716"/>
    <lineage>
        <taxon>Eukaryota</taxon>
        <taxon>Viridiplantae</taxon>
        <taxon>Streptophyta</taxon>
        <taxon>Embryophyta</taxon>
        <taxon>Tracheophyta</taxon>
        <taxon>Spermatophyta</taxon>
        <taxon>Magnoliopsida</taxon>
        <taxon>eudicotyledons</taxon>
        <taxon>Gunneridae</taxon>
        <taxon>Pentapetalae</taxon>
        <taxon>asterids</taxon>
        <taxon>Ericales</taxon>
        <taxon>Actinidiaceae</taxon>
        <taxon>Actinidia</taxon>
    </lineage>
</organism>